<evidence type="ECO:0000313" key="4">
    <source>
        <dbReference type="Proteomes" id="UP001232973"/>
    </source>
</evidence>
<keyword evidence="1" id="KW-0812">Transmembrane</keyword>
<dbReference type="InterPro" id="IPR002509">
    <property type="entry name" value="NODB_dom"/>
</dbReference>
<dbReference type="CDD" id="cd10959">
    <property type="entry name" value="CE4_NodB_like_3"/>
    <property type="match status" value="1"/>
</dbReference>
<comment type="caution">
    <text evidence="3">The sequence shown here is derived from an EMBL/GenBank/DDBJ whole genome shotgun (WGS) entry which is preliminary data.</text>
</comment>
<feature type="transmembrane region" description="Helical" evidence="1">
    <location>
        <begin position="6"/>
        <end position="25"/>
    </location>
</feature>
<keyword evidence="4" id="KW-1185">Reference proteome</keyword>
<accession>A0ABT9XLV9</accession>
<name>A0ABT9XLV9_9BACL</name>
<dbReference type="InterPro" id="IPR011330">
    <property type="entry name" value="Glyco_hydro/deAcase_b/a-brl"/>
</dbReference>
<evidence type="ECO:0000259" key="2">
    <source>
        <dbReference type="PROSITE" id="PS51677"/>
    </source>
</evidence>
<dbReference type="RefSeq" id="WP_274455596.1">
    <property type="nucleotide sequence ID" value="NZ_CP067097.1"/>
</dbReference>
<sequence>MWLNVAGLILILIVLCYALIPNLLTRVFRVGAVTRGPAEPVVALTFDDGPDPNYTPALLDALRAAGVRATFFVIAEKALERPHIIERMRREGHDVQVHGYRHAFVPWLTPWAAIRQVAGAASALKQRFGIVTRFYRPTWGLCNLASFVPWWRASHRLITWSIMVGDWRVTEPEVLLQRILKRLRPGAVIVLHDSDETFGAEAGAPAGVIQLIPRLVEEVQARGYAFRTVAEWL</sequence>
<dbReference type="Pfam" id="PF01522">
    <property type="entry name" value="Polysacc_deac_1"/>
    <property type="match status" value="1"/>
</dbReference>
<dbReference type="PANTHER" id="PTHR10587:SF137">
    <property type="entry name" value="4-DEOXY-4-FORMAMIDO-L-ARABINOSE-PHOSPHOUNDECAPRENOL DEFORMYLASE ARND-RELATED"/>
    <property type="match status" value="1"/>
</dbReference>
<gene>
    <name evidence="3" type="ORF">J2S03_002881</name>
</gene>
<dbReference type="PANTHER" id="PTHR10587">
    <property type="entry name" value="GLYCOSYL TRANSFERASE-RELATED"/>
    <property type="match status" value="1"/>
</dbReference>
<evidence type="ECO:0000256" key="1">
    <source>
        <dbReference type="SAM" id="Phobius"/>
    </source>
</evidence>
<keyword evidence="1" id="KW-0472">Membrane</keyword>
<dbReference type="SUPFAM" id="SSF88713">
    <property type="entry name" value="Glycoside hydrolase/deacetylase"/>
    <property type="match status" value="1"/>
</dbReference>
<dbReference type="EMBL" id="JAUSTP010000029">
    <property type="protein sequence ID" value="MDQ0191014.1"/>
    <property type="molecule type" value="Genomic_DNA"/>
</dbReference>
<reference evidence="3 4" key="1">
    <citation type="submission" date="2023-07" db="EMBL/GenBank/DDBJ databases">
        <title>Genomic Encyclopedia of Type Strains, Phase IV (KMG-IV): sequencing the most valuable type-strain genomes for metagenomic binning, comparative biology and taxonomic classification.</title>
        <authorList>
            <person name="Goeker M."/>
        </authorList>
    </citation>
    <scope>NUCLEOTIDE SEQUENCE [LARGE SCALE GENOMIC DNA]</scope>
    <source>
        <strain evidence="3 4">DSM 4006</strain>
    </source>
</reference>
<proteinExistence type="predicted"/>
<dbReference type="Proteomes" id="UP001232973">
    <property type="component" value="Unassembled WGS sequence"/>
</dbReference>
<dbReference type="PROSITE" id="PS51677">
    <property type="entry name" value="NODB"/>
    <property type="match status" value="1"/>
</dbReference>
<keyword evidence="1" id="KW-1133">Transmembrane helix</keyword>
<dbReference type="InterPro" id="IPR050248">
    <property type="entry name" value="Polysacc_deacetylase_ArnD"/>
</dbReference>
<feature type="domain" description="NodB homology" evidence="2">
    <location>
        <begin position="40"/>
        <end position="227"/>
    </location>
</feature>
<organism evidence="3 4">
    <name type="scientific">Alicyclobacillus cycloheptanicus</name>
    <dbReference type="NCBI Taxonomy" id="1457"/>
    <lineage>
        <taxon>Bacteria</taxon>
        <taxon>Bacillati</taxon>
        <taxon>Bacillota</taxon>
        <taxon>Bacilli</taxon>
        <taxon>Bacillales</taxon>
        <taxon>Alicyclobacillaceae</taxon>
        <taxon>Alicyclobacillus</taxon>
    </lineage>
</organism>
<evidence type="ECO:0000313" key="3">
    <source>
        <dbReference type="EMBL" id="MDQ0191014.1"/>
    </source>
</evidence>
<protein>
    <submittedName>
        <fullName evidence="3">Peptidoglycan/xylan/chitin deacetylase (PgdA/CDA1 family)</fullName>
    </submittedName>
</protein>
<dbReference type="Gene3D" id="3.20.20.370">
    <property type="entry name" value="Glycoside hydrolase/deacetylase"/>
    <property type="match status" value="1"/>
</dbReference>